<dbReference type="EMBL" id="CP007151">
    <property type="protein sequence ID" value="AHI29971.1"/>
    <property type="molecule type" value="Genomic_DNA"/>
</dbReference>
<dbReference type="AlphaFoldDB" id="W5YLL9"/>
<name>W5YLL9_9GAMM</name>
<proteinExistence type="predicted"/>
<evidence type="ECO:0000313" key="2">
    <source>
        <dbReference type="Proteomes" id="UP000061489"/>
    </source>
</evidence>
<dbReference type="HOGENOM" id="CLU_3272528_0_0_6"/>
<dbReference type="Proteomes" id="UP000061489">
    <property type="component" value="Chromosome"/>
</dbReference>
<keyword evidence="2" id="KW-1185">Reference proteome</keyword>
<sequence>MTITGLITQKVPALATVLLGMGCYMLTELGAQLGEQRPMWV</sequence>
<accession>W5YLL9</accession>
<protein>
    <submittedName>
        <fullName evidence="1">Uncharacterized protein</fullName>
    </submittedName>
</protein>
<reference evidence="1 2" key="1">
    <citation type="journal article" date="2014" name="Genome Announc.">
        <title>Draft Genome Sequences of Marinobacter similis A3d10T and Marinobacter salarius R9SW1T.</title>
        <authorList>
            <person name="Ivanova E.P."/>
            <person name="Ng H.J."/>
            <person name="Webb H.K."/>
            <person name="Feng G."/>
            <person name="Oshima K."/>
            <person name="Hattori M."/>
            <person name="Ohkuma M."/>
            <person name="Sergeev A.F."/>
            <person name="Mikhailov V.V."/>
            <person name="Crawford R.J."/>
            <person name="Sawabe T."/>
        </authorList>
    </citation>
    <scope>NUCLEOTIDE SEQUENCE [LARGE SCALE GENOMIC DNA]</scope>
    <source>
        <strain evidence="1 2">A3d10</strain>
    </source>
</reference>
<dbReference type="KEGG" id="msx:AU14_02870"/>
<evidence type="ECO:0000313" key="1">
    <source>
        <dbReference type="EMBL" id="AHI29971.1"/>
    </source>
</evidence>
<dbReference type="STRING" id="1420916.AU14_02870"/>
<gene>
    <name evidence="1" type="ORF">AU14_02870</name>
</gene>
<organism evidence="1 2">
    <name type="scientific">Marinobacter similis</name>
    <dbReference type="NCBI Taxonomy" id="1420916"/>
    <lineage>
        <taxon>Bacteria</taxon>
        <taxon>Pseudomonadati</taxon>
        <taxon>Pseudomonadota</taxon>
        <taxon>Gammaproteobacteria</taxon>
        <taxon>Pseudomonadales</taxon>
        <taxon>Marinobacteraceae</taxon>
        <taxon>Marinobacter</taxon>
    </lineage>
</organism>